<feature type="domain" description="SGNH hydrolase-type esterase" evidence="1">
    <location>
        <begin position="266"/>
        <end position="440"/>
    </location>
</feature>
<dbReference type="SUPFAM" id="SSF52266">
    <property type="entry name" value="SGNH hydrolase"/>
    <property type="match status" value="1"/>
</dbReference>
<proteinExistence type="predicted"/>
<protein>
    <submittedName>
        <fullName evidence="2">Lysophospholipase L1</fullName>
    </submittedName>
</protein>
<dbReference type="Pfam" id="PF13472">
    <property type="entry name" value="Lipase_GDSL_2"/>
    <property type="match status" value="1"/>
</dbReference>
<reference evidence="2 3" key="1">
    <citation type="submission" date="2016-10" db="EMBL/GenBank/DDBJ databases">
        <authorList>
            <person name="de Groot N.N."/>
        </authorList>
    </citation>
    <scope>NUCLEOTIDE SEQUENCE [LARGE SCALE GENOMIC DNA]</scope>
    <source>
        <strain evidence="2 3">DSM 14858</strain>
    </source>
</reference>
<dbReference type="InterPro" id="IPR051532">
    <property type="entry name" value="Ester_Hydrolysis_Enzymes"/>
</dbReference>
<gene>
    <name evidence="2" type="ORF">SAMN04488526_0443</name>
</gene>
<evidence type="ECO:0000313" key="2">
    <source>
        <dbReference type="EMBL" id="SEK38609.1"/>
    </source>
</evidence>
<dbReference type="SUPFAM" id="SSF49899">
    <property type="entry name" value="Concanavalin A-like lectins/glucanases"/>
    <property type="match status" value="1"/>
</dbReference>
<name>A0A1H7GKK6_9RHOB</name>
<dbReference type="Gene3D" id="2.60.120.200">
    <property type="match status" value="1"/>
</dbReference>
<dbReference type="AlphaFoldDB" id="A0A1H7GKK6"/>
<dbReference type="InterPro" id="IPR013320">
    <property type="entry name" value="ConA-like_dom_sf"/>
</dbReference>
<dbReference type="EMBL" id="FNZQ01000001">
    <property type="protein sequence ID" value="SEK38609.1"/>
    <property type="molecule type" value="Genomic_DNA"/>
</dbReference>
<dbReference type="OrthoDB" id="7865318at2"/>
<evidence type="ECO:0000259" key="1">
    <source>
        <dbReference type="Pfam" id="PF13472"/>
    </source>
</evidence>
<dbReference type="STRING" id="188906.SAMN04488526_0443"/>
<dbReference type="InterPro" id="IPR013830">
    <property type="entry name" value="SGNH_hydro"/>
</dbReference>
<sequence>MRFDFAITSTSDVLRGRVRRAGHWSRALFTEGDTGFTYDPSDVTSLFQDAAGTLPVVADGDPVGRMVDQSGKGHDALQTIAERRPLWRTDGIRGWLEFDGTDDEMTVPQTALSQTATSFVGIVALTANGYYPMILGDQSLSSGLSAGFGNGSGRKPRFGISGHNPVTLIAADALTLGQVTSMAYVWDGSNRVLLRDGREVGRDVQTATWVKGDQPLLCYSGSNVLKSSILFHGGLAIDRGLSGVELAKISARLGQELPAAGTAWILGDSSIASYAGLPSVLGLLDGARAMQDLAAPGQTIAQQMAAWTSANVTQALDGFVLIQLGLNDLDPSETANSAIGRLQMLVDTVRADIGSAPVLIAQMTPARQRLLDIYGAQEPAAQDKWLAINAAIAGQGTTPVTGVDARITTHVAAMDDGTGALAADFDTGDGIHPNTAGRQLIADAWRAGLNGLDLSV</sequence>
<dbReference type="InterPro" id="IPR036514">
    <property type="entry name" value="SGNH_hydro_sf"/>
</dbReference>
<keyword evidence="3" id="KW-1185">Reference proteome</keyword>
<evidence type="ECO:0000313" key="3">
    <source>
        <dbReference type="Proteomes" id="UP000199283"/>
    </source>
</evidence>
<dbReference type="Proteomes" id="UP000199283">
    <property type="component" value="Unassembled WGS sequence"/>
</dbReference>
<dbReference type="PANTHER" id="PTHR30383">
    <property type="entry name" value="THIOESTERASE 1/PROTEASE 1/LYSOPHOSPHOLIPASE L1"/>
    <property type="match status" value="1"/>
</dbReference>
<accession>A0A1H7GKK6</accession>
<dbReference type="RefSeq" id="WP_092759348.1">
    <property type="nucleotide sequence ID" value="NZ_FNZQ01000001.1"/>
</dbReference>
<dbReference type="PANTHER" id="PTHR30383:SF5">
    <property type="entry name" value="SGNH HYDROLASE-TYPE ESTERASE DOMAIN-CONTAINING PROTEIN"/>
    <property type="match status" value="1"/>
</dbReference>
<dbReference type="GO" id="GO:0004622">
    <property type="term" value="F:phosphatidylcholine lysophospholipase activity"/>
    <property type="evidence" value="ECO:0007669"/>
    <property type="project" value="TreeGrafter"/>
</dbReference>
<organism evidence="2 3">
    <name type="scientific">Jannaschia helgolandensis</name>
    <dbReference type="NCBI Taxonomy" id="188906"/>
    <lineage>
        <taxon>Bacteria</taxon>
        <taxon>Pseudomonadati</taxon>
        <taxon>Pseudomonadota</taxon>
        <taxon>Alphaproteobacteria</taxon>
        <taxon>Rhodobacterales</taxon>
        <taxon>Roseobacteraceae</taxon>
        <taxon>Jannaschia</taxon>
    </lineage>
</organism>
<dbReference type="Gene3D" id="3.40.50.1110">
    <property type="entry name" value="SGNH hydrolase"/>
    <property type="match status" value="1"/>
</dbReference>